<evidence type="ECO:0000313" key="2">
    <source>
        <dbReference type="Proteomes" id="UP000003163"/>
    </source>
</evidence>
<organism evidence="1 2">
    <name type="scientific">Edhazardia aedis (strain USNM 41457)</name>
    <name type="common">Microsporidian parasite</name>
    <dbReference type="NCBI Taxonomy" id="1003232"/>
    <lineage>
        <taxon>Eukaryota</taxon>
        <taxon>Fungi</taxon>
        <taxon>Fungi incertae sedis</taxon>
        <taxon>Microsporidia</taxon>
        <taxon>Edhazardia</taxon>
    </lineage>
</organism>
<sequence length="153" mass="17855">MNTFDNCNQVLSNVNKENAKKLNPLNSGFKNKSTRFSFFINEDVKSKLNNFSSNAFLARNKLAENTKNNNNFDNSKHTKKLKNILKEQSLFISEQNENHNDESSSKILNEKIYGHNNQDYNVKSFPKQTHNKVKFKKIKIYKGHVQKMNLLKI</sequence>
<gene>
    <name evidence="1" type="ORF">EDEG_00678</name>
</gene>
<dbReference type="VEuPathDB" id="MicrosporidiaDB:EDEG_00678"/>
<comment type="caution">
    <text evidence="1">The sequence shown here is derived from an EMBL/GenBank/DDBJ whole genome shotgun (WGS) entry which is preliminary data.</text>
</comment>
<accession>J8ZZZ1</accession>
<dbReference type="HOGENOM" id="CLU_1713215_0_0_1"/>
<dbReference type="InParanoid" id="J8ZZZ1"/>
<proteinExistence type="predicted"/>
<evidence type="ECO:0000313" key="1">
    <source>
        <dbReference type="EMBL" id="EJW05213.1"/>
    </source>
</evidence>
<dbReference type="AlphaFoldDB" id="J8ZZZ1"/>
<name>J8ZZZ1_EDHAE</name>
<keyword evidence="2" id="KW-1185">Reference proteome</keyword>
<reference evidence="1 2" key="1">
    <citation type="submission" date="2011-08" db="EMBL/GenBank/DDBJ databases">
        <authorList>
            <person name="Liu Z.J."/>
            <person name="Shi F.L."/>
            <person name="Lu J.Q."/>
            <person name="Li M."/>
            <person name="Wang Z.L."/>
        </authorList>
    </citation>
    <scope>NUCLEOTIDE SEQUENCE [LARGE SCALE GENOMIC DNA]</scope>
    <source>
        <strain evidence="1 2">USNM 41457</strain>
    </source>
</reference>
<reference evidence="2" key="2">
    <citation type="submission" date="2015-07" db="EMBL/GenBank/DDBJ databases">
        <title>Contrasting host-pathogen interactions and genome evolution in two generalist and specialist microsporidian pathogens of mosquitoes.</title>
        <authorList>
            <consortium name="The Broad Institute Genomics Platform"/>
            <consortium name="The Broad Institute Genome Sequencing Center for Infectious Disease"/>
            <person name="Cuomo C.A."/>
            <person name="Sanscrainte N.D."/>
            <person name="Goldberg J.M."/>
            <person name="Heiman D."/>
            <person name="Young S."/>
            <person name="Zeng Q."/>
            <person name="Becnel J.J."/>
            <person name="Birren B.W."/>
        </authorList>
    </citation>
    <scope>NUCLEOTIDE SEQUENCE [LARGE SCALE GENOMIC DNA]</scope>
    <source>
        <strain evidence="2">USNM 41457</strain>
    </source>
</reference>
<protein>
    <submittedName>
        <fullName evidence="1">Uncharacterized protein</fullName>
    </submittedName>
</protein>
<dbReference type="EMBL" id="AFBI03000008">
    <property type="protein sequence ID" value="EJW05213.1"/>
    <property type="molecule type" value="Genomic_DNA"/>
</dbReference>
<dbReference type="Proteomes" id="UP000003163">
    <property type="component" value="Unassembled WGS sequence"/>
</dbReference>